<evidence type="ECO:0000256" key="3">
    <source>
        <dbReference type="ARBA" id="ARBA00022884"/>
    </source>
</evidence>
<protein>
    <submittedName>
        <fullName evidence="4">Carbon storage regulator</fullName>
    </submittedName>
</protein>
<keyword evidence="3" id="KW-0694">RNA-binding</keyword>
<gene>
    <name evidence="4" type="primary">csrA</name>
    <name evidence="4" type="ORF">LPTSP3_g33570</name>
</gene>
<dbReference type="InterPro" id="IPR003751">
    <property type="entry name" value="CsrA"/>
</dbReference>
<evidence type="ECO:0000313" key="4">
    <source>
        <dbReference type="EMBL" id="BDA80427.1"/>
    </source>
</evidence>
<keyword evidence="1" id="KW-0963">Cytoplasm</keyword>
<name>A0ABN6KMG3_9LEPT</name>
<evidence type="ECO:0000256" key="1">
    <source>
        <dbReference type="ARBA" id="ARBA00022490"/>
    </source>
</evidence>
<evidence type="ECO:0000313" key="5">
    <source>
        <dbReference type="Proteomes" id="UP000245263"/>
    </source>
</evidence>
<dbReference type="Proteomes" id="UP000245263">
    <property type="component" value="Chromosome 1"/>
</dbReference>
<keyword evidence="5" id="KW-1185">Reference proteome</keyword>
<dbReference type="InterPro" id="IPR036107">
    <property type="entry name" value="CsrA_sf"/>
</dbReference>
<evidence type="ECO:0000256" key="2">
    <source>
        <dbReference type="ARBA" id="ARBA00022845"/>
    </source>
</evidence>
<keyword evidence="2" id="KW-0810">Translation regulation</keyword>
<dbReference type="NCBIfam" id="TIGR00202">
    <property type="entry name" value="csrA"/>
    <property type="match status" value="1"/>
</dbReference>
<dbReference type="SUPFAM" id="SSF117130">
    <property type="entry name" value="CsrA-like"/>
    <property type="match status" value="1"/>
</dbReference>
<dbReference type="Gene3D" id="2.60.40.4380">
    <property type="entry name" value="Translational regulator CsrA"/>
    <property type="match status" value="1"/>
</dbReference>
<reference evidence="4 5" key="1">
    <citation type="submission" date="2021-08" db="EMBL/GenBank/DDBJ databases">
        <title>Complete genome sequence of Leptospira kobayashii strain E30.</title>
        <authorList>
            <person name="Nakao R."/>
            <person name="Nakamura S."/>
            <person name="Masuzawa T."/>
            <person name="Koizumi N."/>
        </authorList>
    </citation>
    <scope>NUCLEOTIDE SEQUENCE [LARGE SCALE GENOMIC DNA]</scope>
    <source>
        <strain evidence="4 5">E30</strain>
    </source>
</reference>
<dbReference type="Pfam" id="PF02599">
    <property type="entry name" value="CsrA"/>
    <property type="match status" value="1"/>
</dbReference>
<proteinExistence type="predicted"/>
<dbReference type="EMBL" id="AP025028">
    <property type="protein sequence ID" value="BDA80427.1"/>
    <property type="molecule type" value="Genomic_DNA"/>
</dbReference>
<dbReference type="PANTHER" id="PTHR34984:SF1">
    <property type="entry name" value="CARBON STORAGE REGULATOR"/>
    <property type="match status" value="1"/>
</dbReference>
<dbReference type="PANTHER" id="PTHR34984">
    <property type="entry name" value="CARBON STORAGE REGULATOR"/>
    <property type="match status" value="1"/>
</dbReference>
<organism evidence="4 5">
    <name type="scientific">Leptospira kobayashii</name>
    <dbReference type="NCBI Taxonomy" id="1917830"/>
    <lineage>
        <taxon>Bacteria</taxon>
        <taxon>Pseudomonadati</taxon>
        <taxon>Spirochaetota</taxon>
        <taxon>Spirochaetia</taxon>
        <taxon>Leptospirales</taxon>
        <taxon>Leptospiraceae</taxon>
        <taxon>Leptospira</taxon>
    </lineage>
</organism>
<sequence>MIGDDIEIVIVDIKGDQVKIGVKAPKNVSVHRAEVYKEIQEENKKAADTKIKPEDLGKLGDIFKKKP</sequence>
<dbReference type="NCBIfam" id="NF002469">
    <property type="entry name" value="PRK01712.1"/>
    <property type="match status" value="1"/>
</dbReference>
<accession>A0ABN6KMG3</accession>